<dbReference type="PROSITE" id="PS51192">
    <property type="entry name" value="HELICASE_ATP_BIND_1"/>
    <property type="match status" value="1"/>
</dbReference>
<dbReference type="InterPro" id="IPR049730">
    <property type="entry name" value="SNF2/RAD54-like_C"/>
</dbReference>
<dbReference type="Gene3D" id="3.40.50.300">
    <property type="entry name" value="P-loop containing nucleotide triphosphate hydrolases"/>
    <property type="match status" value="1"/>
</dbReference>
<feature type="region of interest" description="Disordered" evidence="11">
    <location>
        <begin position="513"/>
        <end position="537"/>
    </location>
</feature>
<dbReference type="InterPro" id="IPR014001">
    <property type="entry name" value="Helicase_ATP-bd"/>
</dbReference>
<dbReference type="GO" id="GO:0140658">
    <property type="term" value="F:ATP-dependent chromatin remodeler activity"/>
    <property type="evidence" value="ECO:0007669"/>
    <property type="project" value="UniProtKB-ARBA"/>
</dbReference>
<dbReference type="GO" id="GO:0003677">
    <property type="term" value="F:DNA binding"/>
    <property type="evidence" value="ECO:0007669"/>
    <property type="project" value="UniProtKB-KW"/>
</dbReference>
<dbReference type="CDD" id="cd18793">
    <property type="entry name" value="SF2_C_SNF"/>
    <property type="match status" value="1"/>
</dbReference>
<dbReference type="GO" id="GO:0016787">
    <property type="term" value="F:hydrolase activity"/>
    <property type="evidence" value="ECO:0007669"/>
    <property type="project" value="UniProtKB-KW"/>
</dbReference>
<keyword evidence="4" id="KW-0547">Nucleotide-binding</keyword>
<dbReference type="AlphaFoldDB" id="A0A6A5WCW5"/>
<dbReference type="Proteomes" id="UP000799779">
    <property type="component" value="Unassembled WGS sequence"/>
</dbReference>
<feature type="domain" description="Helicase C-terminal" evidence="13">
    <location>
        <begin position="934"/>
        <end position="1097"/>
    </location>
</feature>
<keyword evidence="9" id="KW-0238">DNA-binding</keyword>
<feature type="region of interest" description="Disordered" evidence="11">
    <location>
        <begin position="1"/>
        <end position="25"/>
    </location>
</feature>
<feature type="compositionally biased region" description="Polar residues" evidence="11">
    <location>
        <begin position="521"/>
        <end position="533"/>
    </location>
</feature>
<dbReference type="GO" id="GO:0005634">
    <property type="term" value="C:nucleus"/>
    <property type="evidence" value="ECO:0007669"/>
    <property type="project" value="UniProtKB-SubCell"/>
</dbReference>
<proteinExistence type="inferred from homology"/>
<evidence type="ECO:0000259" key="13">
    <source>
        <dbReference type="PROSITE" id="PS51194"/>
    </source>
</evidence>
<organism evidence="14 15">
    <name type="scientific">Amniculicola lignicola CBS 123094</name>
    <dbReference type="NCBI Taxonomy" id="1392246"/>
    <lineage>
        <taxon>Eukaryota</taxon>
        <taxon>Fungi</taxon>
        <taxon>Dikarya</taxon>
        <taxon>Ascomycota</taxon>
        <taxon>Pezizomycotina</taxon>
        <taxon>Dothideomycetes</taxon>
        <taxon>Pleosporomycetidae</taxon>
        <taxon>Pleosporales</taxon>
        <taxon>Amniculicolaceae</taxon>
        <taxon>Amniculicola</taxon>
    </lineage>
</organism>
<evidence type="ECO:0000259" key="12">
    <source>
        <dbReference type="PROSITE" id="PS51192"/>
    </source>
</evidence>
<feature type="region of interest" description="Disordered" evidence="11">
    <location>
        <begin position="299"/>
        <end position="370"/>
    </location>
</feature>
<dbReference type="InterPro" id="IPR038718">
    <property type="entry name" value="SNF2-like_sf"/>
</dbReference>
<dbReference type="Gene3D" id="3.40.50.10810">
    <property type="entry name" value="Tandem AAA-ATPase domain"/>
    <property type="match status" value="1"/>
</dbReference>
<evidence type="ECO:0000256" key="3">
    <source>
        <dbReference type="ARBA" id="ARBA00012551"/>
    </source>
</evidence>
<protein>
    <recommendedName>
        <fullName evidence="3">DNA helicase</fullName>
        <ecNumber evidence="3">3.6.4.12</ecNumber>
    </recommendedName>
</protein>
<keyword evidence="10" id="KW-0539">Nucleus</keyword>
<evidence type="ECO:0000256" key="6">
    <source>
        <dbReference type="ARBA" id="ARBA00022806"/>
    </source>
</evidence>
<evidence type="ECO:0000256" key="5">
    <source>
        <dbReference type="ARBA" id="ARBA00022801"/>
    </source>
</evidence>
<feature type="compositionally biased region" description="Basic and acidic residues" evidence="11">
    <location>
        <begin position="1082"/>
        <end position="1093"/>
    </location>
</feature>
<dbReference type="SUPFAM" id="SSF52540">
    <property type="entry name" value="P-loop containing nucleoside triphosphate hydrolases"/>
    <property type="match status" value="2"/>
</dbReference>
<dbReference type="InterPro" id="IPR027417">
    <property type="entry name" value="P-loop_NTPase"/>
</dbReference>
<evidence type="ECO:0000313" key="14">
    <source>
        <dbReference type="EMBL" id="KAF1999502.1"/>
    </source>
</evidence>
<dbReference type="GO" id="GO:0005694">
    <property type="term" value="C:chromosome"/>
    <property type="evidence" value="ECO:0007669"/>
    <property type="project" value="UniProtKB-ARBA"/>
</dbReference>
<dbReference type="PROSITE" id="PS51194">
    <property type="entry name" value="HELICASE_CTER"/>
    <property type="match status" value="1"/>
</dbReference>
<dbReference type="EC" id="3.6.4.12" evidence="3"/>
<dbReference type="EMBL" id="ML977595">
    <property type="protein sequence ID" value="KAF1999502.1"/>
    <property type="molecule type" value="Genomic_DNA"/>
</dbReference>
<feature type="region of interest" description="Disordered" evidence="11">
    <location>
        <begin position="1082"/>
        <end position="1140"/>
    </location>
</feature>
<keyword evidence="7" id="KW-0067">ATP-binding</keyword>
<feature type="compositionally biased region" description="Polar residues" evidence="11">
    <location>
        <begin position="316"/>
        <end position="331"/>
    </location>
</feature>
<feature type="compositionally biased region" description="Basic and acidic residues" evidence="11">
    <location>
        <begin position="1100"/>
        <end position="1133"/>
    </location>
</feature>
<dbReference type="GO" id="GO:0005524">
    <property type="term" value="F:ATP binding"/>
    <property type="evidence" value="ECO:0007669"/>
    <property type="project" value="UniProtKB-KW"/>
</dbReference>
<dbReference type="InterPro" id="IPR000330">
    <property type="entry name" value="SNF2_N"/>
</dbReference>
<gene>
    <name evidence="14" type="ORF">P154DRAFT_523296</name>
</gene>
<reference evidence="14" key="1">
    <citation type="journal article" date="2020" name="Stud. Mycol.">
        <title>101 Dothideomycetes genomes: a test case for predicting lifestyles and emergence of pathogens.</title>
        <authorList>
            <person name="Haridas S."/>
            <person name="Albert R."/>
            <person name="Binder M."/>
            <person name="Bloem J."/>
            <person name="Labutti K."/>
            <person name="Salamov A."/>
            <person name="Andreopoulos B."/>
            <person name="Baker S."/>
            <person name="Barry K."/>
            <person name="Bills G."/>
            <person name="Bluhm B."/>
            <person name="Cannon C."/>
            <person name="Castanera R."/>
            <person name="Culley D."/>
            <person name="Daum C."/>
            <person name="Ezra D."/>
            <person name="Gonzalez J."/>
            <person name="Henrissat B."/>
            <person name="Kuo A."/>
            <person name="Liang C."/>
            <person name="Lipzen A."/>
            <person name="Lutzoni F."/>
            <person name="Magnuson J."/>
            <person name="Mondo S."/>
            <person name="Nolan M."/>
            <person name="Ohm R."/>
            <person name="Pangilinan J."/>
            <person name="Park H.-J."/>
            <person name="Ramirez L."/>
            <person name="Alfaro M."/>
            <person name="Sun H."/>
            <person name="Tritt A."/>
            <person name="Yoshinaga Y."/>
            <person name="Zwiers L.-H."/>
            <person name="Turgeon B."/>
            <person name="Goodwin S."/>
            <person name="Spatafora J."/>
            <person name="Crous P."/>
            <person name="Grigoriev I."/>
        </authorList>
    </citation>
    <scope>NUCLEOTIDE SEQUENCE</scope>
    <source>
        <strain evidence="14">CBS 123094</strain>
    </source>
</reference>
<keyword evidence="15" id="KW-1185">Reference proteome</keyword>
<dbReference type="Pfam" id="PF00176">
    <property type="entry name" value="SNF2-rel_dom"/>
    <property type="match status" value="1"/>
</dbReference>
<name>A0A6A5WCW5_9PLEO</name>
<evidence type="ECO:0000256" key="10">
    <source>
        <dbReference type="ARBA" id="ARBA00023242"/>
    </source>
</evidence>
<feature type="compositionally biased region" description="Acidic residues" evidence="11">
    <location>
        <begin position="124"/>
        <end position="138"/>
    </location>
</feature>
<keyword evidence="5" id="KW-0378">Hydrolase</keyword>
<feature type="compositionally biased region" description="Basic residues" evidence="11">
    <location>
        <begin position="337"/>
        <end position="347"/>
    </location>
</feature>
<dbReference type="InterPro" id="IPR001650">
    <property type="entry name" value="Helicase_C-like"/>
</dbReference>
<comment type="subcellular location">
    <subcellularLocation>
        <location evidence="1">Nucleus</location>
    </subcellularLocation>
</comment>
<evidence type="ECO:0000313" key="15">
    <source>
        <dbReference type="Proteomes" id="UP000799779"/>
    </source>
</evidence>
<keyword evidence="8" id="KW-0156">Chromatin regulator</keyword>
<dbReference type="PANTHER" id="PTHR10799">
    <property type="entry name" value="SNF2/RAD54 HELICASE FAMILY"/>
    <property type="match status" value="1"/>
</dbReference>
<dbReference type="FunFam" id="3.40.50.10810:FF:000014">
    <property type="entry name" value="SWI/SNF-related matrix-associated actin-dependent regulator of chromatin subfamily A containing DEAD/H box 1"/>
    <property type="match status" value="1"/>
</dbReference>
<dbReference type="OrthoDB" id="5857104at2759"/>
<sequence>MYQRDPIMSSSPAHTPPPRNIADSGDEVDFITQATLPLDGTRSAHFAMPTITQPTQILTPSAHRFGSPSQVQVARSSPSYIRHSSPAMSQSQPSQRPWVNPMAPPGTRMFAPRAVPRPIPIDLTSDDPPVEIDSEEEDTGRSNIKPSVFERTLASIEGSPQKFIAETPPKPARTFSVNQFAYNHNIHPIHAPNNLKRPADGPPGNLHVDKRARPSAVQQSGPARAKPVDMSLETIPDYDSRNKVSRIRVIVPSKTVEEIYHALMKARGNYHDALEMLTESSEDELCTPPFVAKLKAAEPKKTAKRELNAPARTIQDKFSTIRQSVSQTVDVTETPPKKKGRLQRGRRNPSPTSSPAHPQKHKKVVSEDEDEAILIGSDSDSDAQQSEEDVYDTGDLLKFFNTCSVAAMVDLSNKKEEDVRAVLDQRPFRSLAQIEKIHVDSSKKDASKKAKKPKITFGERLVDSATGMWRGYTAIDHVVKKCKDLGKPIAATMATWGVDVFGADKSGEVAITSLGGDDSPQDSGIGTPSSLSSEVDADDVRKQLTTIRSNKSTFLKKPANMNDDIQLKDYQVVGLNWLNTLWENGISGILADDMGLGKTCQVISFISHLCQKKVPGPHLIVVPGSTLENWLREFKHFSKKIKAQPYYGLQAARLEQQQQILDNIDDIDVIVTTYDLTFKDSDNKFLRKCKPQVCIFDEGHMLRNKNSDRYKKLMKVPATCRYLLTGTPLQNNLKELMSILAFLMPEIFRDVEEDISVVFNSKGKVNDSKSHETLLSDQRIQRARSMMTPFVLRRKKDQVLKHLPTKTSRVEYCELTETQSRIYKARLDAQCQVLLDREAGKTPKGQTNVMMKLRQAAIHPLLSRDRYDDKVIKKMSKTAIKETALALSDPDTIFEELKIYQDYQCHQLALKYPKHLGKFGLQNEEWMDSGKVAKLVELLKKHKANGDRTLVFSQFTSVMDILEWVLDTVDISYFRLDGQTPIAERQDMLDEFYADESIPVFMLSTKSGGAGINLACANKVIIFDSSFNPQDDVQAENRAHRVGQKREVEVIRLVTKGTVEEQIHALGVSKLELDKMVSGEEAAADAKKGKKKEEDEEVTGEEKVGMKAVEDMLLEQIKKAKEKEKEKESKEESGDGAVGLKDKFLDGLKKAGLDMSAA</sequence>
<dbReference type="SMART" id="SM00490">
    <property type="entry name" value="HELICc"/>
    <property type="match status" value="1"/>
</dbReference>
<accession>A0A6A5WCW5</accession>
<evidence type="ECO:0000256" key="4">
    <source>
        <dbReference type="ARBA" id="ARBA00022741"/>
    </source>
</evidence>
<feature type="domain" description="Helicase ATP-binding" evidence="12">
    <location>
        <begin position="579"/>
        <end position="746"/>
    </location>
</feature>
<evidence type="ECO:0000256" key="7">
    <source>
        <dbReference type="ARBA" id="ARBA00022840"/>
    </source>
</evidence>
<evidence type="ECO:0000256" key="8">
    <source>
        <dbReference type="ARBA" id="ARBA00022853"/>
    </source>
</evidence>
<dbReference type="GO" id="GO:0003678">
    <property type="term" value="F:DNA helicase activity"/>
    <property type="evidence" value="ECO:0007669"/>
    <property type="project" value="UniProtKB-EC"/>
</dbReference>
<evidence type="ECO:0000256" key="2">
    <source>
        <dbReference type="ARBA" id="ARBA00007025"/>
    </source>
</evidence>
<evidence type="ECO:0000256" key="11">
    <source>
        <dbReference type="SAM" id="MobiDB-lite"/>
    </source>
</evidence>
<keyword evidence="6" id="KW-0347">Helicase</keyword>
<evidence type="ECO:0000256" key="1">
    <source>
        <dbReference type="ARBA" id="ARBA00004123"/>
    </source>
</evidence>
<comment type="similarity">
    <text evidence="2">Belongs to the SNF2/RAD54 helicase family.</text>
</comment>
<feature type="region of interest" description="Disordered" evidence="11">
    <location>
        <begin position="118"/>
        <end position="142"/>
    </location>
</feature>
<evidence type="ECO:0000256" key="9">
    <source>
        <dbReference type="ARBA" id="ARBA00023125"/>
    </source>
</evidence>
<dbReference type="Pfam" id="PF00271">
    <property type="entry name" value="Helicase_C"/>
    <property type="match status" value="1"/>
</dbReference>
<dbReference type="SMART" id="SM00487">
    <property type="entry name" value="DEXDc"/>
    <property type="match status" value="1"/>
</dbReference>